<evidence type="ECO:0000313" key="15">
    <source>
        <dbReference type="EMBL" id="WEK04810.1"/>
    </source>
</evidence>
<dbReference type="InterPro" id="IPR012309">
    <property type="entry name" value="DNA_ligase_ATP-dep_C"/>
</dbReference>
<evidence type="ECO:0000256" key="4">
    <source>
        <dbReference type="ARBA" id="ARBA00022705"/>
    </source>
</evidence>
<protein>
    <recommendedName>
        <fullName evidence="1">DNA ligase (ATP)</fullName>
        <ecNumber evidence="1">6.5.1.1</ecNumber>
    </recommendedName>
</protein>
<dbReference type="EMBL" id="CP119312">
    <property type="protein sequence ID" value="WEK04810.1"/>
    <property type="molecule type" value="Genomic_DNA"/>
</dbReference>
<dbReference type="Gene3D" id="1.10.3260.10">
    <property type="entry name" value="DNA ligase, ATP-dependent, N-terminal domain"/>
    <property type="match status" value="1"/>
</dbReference>
<gene>
    <name evidence="15" type="ORF">P0Y65_00710</name>
</gene>
<dbReference type="GO" id="GO:0003910">
    <property type="term" value="F:DNA ligase (ATP) activity"/>
    <property type="evidence" value="ECO:0007669"/>
    <property type="project" value="UniProtKB-EC"/>
</dbReference>
<evidence type="ECO:0000256" key="12">
    <source>
        <dbReference type="ARBA" id="ARBA00023306"/>
    </source>
</evidence>
<evidence type="ECO:0000256" key="1">
    <source>
        <dbReference type="ARBA" id="ARBA00012727"/>
    </source>
</evidence>
<comment type="catalytic activity">
    <reaction evidence="13">
        <text>ATP + (deoxyribonucleotide)n-3'-hydroxyl + 5'-phospho-(deoxyribonucleotide)m = (deoxyribonucleotide)n+m + AMP + diphosphate.</text>
        <dbReference type="EC" id="6.5.1.1"/>
    </reaction>
</comment>
<dbReference type="InterPro" id="IPR016059">
    <property type="entry name" value="DNA_ligase_ATP-dep_CS"/>
</dbReference>
<dbReference type="GO" id="GO:0006260">
    <property type="term" value="P:DNA replication"/>
    <property type="evidence" value="ECO:0007669"/>
    <property type="project" value="UniProtKB-KW"/>
</dbReference>
<evidence type="ECO:0000256" key="5">
    <source>
        <dbReference type="ARBA" id="ARBA00022723"/>
    </source>
</evidence>
<dbReference type="InterPro" id="IPR012308">
    <property type="entry name" value="DNA_ligase_ATP-dep_N"/>
</dbReference>
<proteinExistence type="predicted"/>
<reference evidence="15" key="1">
    <citation type="submission" date="2023-03" db="EMBL/GenBank/DDBJ databases">
        <title>Andean soil-derived lignocellulolytic bacterial consortium as a source of novel taxa and putative plastic-active enzymes.</title>
        <authorList>
            <person name="Diaz-Garcia L."/>
            <person name="Chuvochina M."/>
            <person name="Feuerriegel G."/>
            <person name="Bunk B."/>
            <person name="Sproer C."/>
            <person name="Streit W.R."/>
            <person name="Rodriguez L.M."/>
            <person name="Overmann J."/>
            <person name="Jimenez D.J."/>
        </authorList>
    </citation>
    <scope>NUCLEOTIDE SEQUENCE</scope>
    <source>
        <strain evidence="15">MAG 4196</strain>
    </source>
</reference>
<keyword evidence="9" id="KW-0460">Magnesium</keyword>
<keyword evidence="10" id="KW-0233">DNA recombination</keyword>
<keyword evidence="6" id="KW-0547">Nucleotide-binding</keyword>
<dbReference type="EC" id="6.5.1.1" evidence="1"/>
<evidence type="ECO:0000256" key="9">
    <source>
        <dbReference type="ARBA" id="ARBA00022842"/>
    </source>
</evidence>
<evidence type="ECO:0000256" key="8">
    <source>
        <dbReference type="ARBA" id="ARBA00022840"/>
    </source>
</evidence>
<dbReference type="InterPro" id="IPR026333">
    <property type="entry name" value="ATP_dep_DNA_lig_pp_1105_fam"/>
</dbReference>
<dbReference type="GO" id="GO:0006281">
    <property type="term" value="P:DNA repair"/>
    <property type="evidence" value="ECO:0007669"/>
    <property type="project" value="UniProtKB-KW"/>
</dbReference>
<dbReference type="NCBIfam" id="NF006701">
    <property type="entry name" value="PRK09247.1"/>
    <property type="match status" value="1"/>
</dbReference>
<dbReference type="InterPro" id="IPR050191">
    <property type="entry name" value="ATP-dep_DNA_ligase"/>
</dbReference>
<organism evidence="15 16">
    <name type="scientific">Candidatus Devosia phytovorans</name>
    <dbReference type="NCBI Taxonomy" id="3121372"/>
    <lineage>
        <taxon>Bacteria</taxon>
        <taxon>Pseudomonadati</taxon>
        <taxon>Pseudomonadota</taxon>
        <taxon>Alphaproteobacteria</taxon>
        <taxon>Hyphomicrobiales</taxon>
        <taxon>Devosiaceae</taxon>
        <taxon>Devosia</taxon>
    </lineage>
</organism>
<dbReference type="InterPro" id="IPR036599">
    <property type="entry name" value="DNA_ligase_N_sf"/>
</dbReference>
<accession>A0AAJ5VVB8</accession>
<evidence type="ECO:0000313" key="16">
    <source>
        <dbReference type="Proteomes" id="UP001217476"/>
    </source>
</evidence>
<dbReference type="PANTHER" id="PTHR45674:SF13">
    <property type="entry name" value="DNA LIGASE-RELATED"/>
    <property type="match status" value="1"/>
</dbReference>
<keyword evidence="3" id="KW-0132">Cell division</keyword>
<dbReference type="GO" id="GO:0006310">
    <property type="term" value="P:DNA recombination"/>
    <property type="evidence" value="ECO:0007669"/>
    <property type="project" value="UniProtKB-KW"/>
</dbReference>
<dbReference type="NCBIfam" id="TIGR04120">
    <property type="entry name" value="DNA_lig_bact"/>
    <property type="match status" value="1"/>
</dbReference>
<name>A0AAJ5VVB8_9HYPH</name>
<keyword evidence="8" id="KW-0067">ATP-binding</keyword>
<dbReference type="PROSITE" id="PS50160">
    <property type="entry name" value="DNA_LIGASE_A3"/>
    <property type="match status" value="1"/>
</dbReference>
<dbReference type="Pfam" id="PF04679">
    <property type="entry name" value="DNA_ligase_A_C"/>
    <property type="match status" value="1"/>
</dbReference>
<dbReference type="GO" id="GO:0046872">
    <property type="term" value="F:metal ion binding"/>
    <property type="evidence" value="ECO:0007669"/>
    <property type="project" value="UniProtKB-KW"/>
</dbReference>
<dbReference type="PROSITE" id="PS00697">
    <property type="entry name" value="DNA_LIGASE_A1"/>
    <property type="match status" value="1"/>
</dbReference>
<dbReference type="PANTHER" id="PTHR45674">
    <property type="entry name" value="DNA LIGASE 1/3 FAMILY MEMBER"/>
    <property type="match status" value="1"/>
</dbReference>
<dbReference type="Pfam" id="PF04675">
    <property type="entry name" value="DNA_ligase_A_N"/>
    <property type="match status" value="1"/>
</dbReference>
<dbReference type="Gene3D" id="2.40.50.140">
    <property type="entry name" value="Nucleic acid-binding proteins"/>
    <property type="match status" value="1"/>
</dbReference>
<dbReference type="GO" id="GO:0005524">
    <property type="term" value="F:ATP binding"/>
    <property type="evidence" value="ECO:0007669"/>
    <property type="project" value="UniProtKB-KW"/>
</dbReference>
<keyword evidence="5" id="KW-0479">Metal-binding</keyword>
<keyword evidence="11" id="KW-0234">DNA repair</keyword>
<dbReference type="CDD" id="cd07897">
    <property type="entry name" value="Adenylation_DNA_ligase_Bac1"/>
    <property type="match status" value="1"/>
</dbReference>
<dbReference type="SUPFAM" id="SSF117018">
    <property type="entry name" value="ATP-dependent DNA ligase DNA-binding domain"/>
    <property type="match status" value="1"/>
</dbReference>
<sequence>MKRFAQLLELLALTPSRTRKLAALTQYFRETPDPDRGFALAVLTGALTFRNVKPALLKEIVLREVDPTLFAMSYDYVGDLGETIALIWPHHGEVGDLPSLTDLIELFNTTSKSELPKLIASLLTRAEINERWALVKLATGALRIGVSARLAKTALSEMSGVDLQAIEEVWHGLEVPYPDLFAWLDGKAGRPDIDQTSRFHPLMLSNPIDEEKDLGKLAPADFSAEWKWDGIRVQLVLGGDTVSLFSRTGDDIANAFPDVVENVSGRAVLDGELLVGKDFEPGSFNELQQRLNKKVASAKHLKDSPAFIRVYDMLFDGREDVRTLSWTERRARLEAWFAANPQTRLDISEILPFADWDDLAQQRRQGADEHGHEGVMIKLRSSPYVPGRPKGYWFKWKRDPNVVDAVLMYAQRGHGKRSSFYSDYTFGVWKGNEIVPIGKAYFGFTDEELKLLDKWIRANTTAAFGPVREVRKELVFEVAFDSAQESTRHKSGVALRFPRISRIRWDKPATEAATLEDMAVFIGAT</sequence>
<evidence type="ECO:0000256" key="10">
    <source>
        <dbReference type="ARBA" id="ARBA00023172"/>
    </source>
</evidence>
<evidence type="ECO:0000256" key="13">
    <source>
        <dbReference type="ARBA" id="ARBA00034003"/>
    </source>
</evidence>
<keyword evidence="2 15" id="KW-0436">Ligase</keyword>
<feature type="domain" description="ATP-dependent DNA ligase family profile" evidence="14">
    <location>
        <begin position="299"/>
        <end position="430"/>
    </location>
</feature>
<dbReference type="CDD" id="cd07972">
    <property type="entry name" value="OBF_DNA_ligase_Arch_LigB"/>
    <property type="match status" value="1"/>
</dbReference>
<keyword evidence="7" id="KW-0227">DNA damage</keyword>
<dbReference type="SUPFAM" id="SSF56091">
    <property type="entry name" value="DNA ligase/mRNA capping enzyme, catalytic domain"/>
    <property type="match status" value="1"/>
</dbReference>
<dbReference type="SUPFAM" id="SSF50249">
    <property type="entry name" value="Nucleic acid-binding proteins"/>
    <property type="match status" value="1"/>
</dbReference>
<dbReference type="Proteomes" id="UP001217476">
    <property type="component" value="Chromosome"/>
</dbReference>
<dbReference type="GO" id="GO:0051301">
    <property type="term" value="P:cell division"/>
    <property type="evidence" value="ECO:0007669"/>
    <property type="project" value="UniProtKB-KW"/>
</dbReference>
<dbReference type="AlphaFoldDB" id="A0AAJ5VVB8"/>
<evidence type="ECO:0000256" key="3">
    <source>
        <dbReference type="ARBA" id="ARBA00022618"/>
    </source>
</evidence>
<keyword evidence="12" id="KW-0131">Cell cycle</keyword>
<dbReference type="Gene3D" id="3.30.470.30">
    <property type="entry name" value="DNA ligase/mRNA capping enzyme"/>
    <property type="match status" value="1"/>
</dbReference>
<evidence type="ECO:0000256" key="11">
    <source>
        <dbReference type="ARBA" id="ARBA00023204"/>
    </source>
</evidence>
<evidence type="ECO:0000259" key="14">
    <source>
        <dbReference type="PROSITE" id="PS50160"/>
    </source>
</evidence>
<evidence type="ECO:0000256" key="6">
    <source>
        <dbReference type="ARBA" id="ARBA00022741"/>
    </source>
</evidence>
<evidence type="ECO:0000256" key="2">
    <source>
        <dbReference type="ARBA" id="ARBA00022598"/>
    </source>
</evidence>
<dbReference type="Pfam" id="PF01068">
    <property type="entry name" value="DNA_ligase_A_M"/>
    <property type="match status" value="1"/>
</dbReference>
<dbReference type="InterPro" id="IPR012310">
    <property type="entry name" value="DNA_ligase_ATP-dep_cent"/>
</dbReference>
<keyword evidence="4" id="KW-0235">DNA replication</keyword>
<evidence type="ECO:0000256" key="7">
    <source>
        <dbReference type="ARBA" id="ARBA00022763"/>
    </source>
</evidence>
<dbReference type="InterPro" id="IPR012340">
    <property type="entry name" value="NA-bd_OB-fold"/>
</dbReference>
<dbReference type="GO" id="GO:0003677">
    <property type="term" value="F:DNA binding"/>
    <property type="evidence" value="ECO:0007669"/>
    <property type="project" value="InterPro"/>
</dbReference>